<feature type="binding site" evidence="1">
    <location>
        <position position="179"/>
    </location>
    <ligand>
        <name>Zn(2+)</name>
        <dbReference type="ChEBI" id="CHEBI:29105"/>
    </ligand>
</feature>
<dbReference type="InterPro" id="IPR052891">
    <property type="entry name" value="DNA-3mA_glycosylase"/>
</dbReference>
<evidence type="ECO:0000313" key="2">
    <source>
        <dbReference type="EMBL" id="API86511.1"/>
    </source>
</evidence>
<dbReference type="InterPro" id="IPR011257">
    <property type="entry name" value="DNA_glycosylase"/>
</dbReference>
<dbReference type="RefSeq" id="WP_072711875.1">
    <property type="nucleotide sequence ID" value="NZ_CP016796.1"/>
</dbReference>
<feature type="binding site" evidence="1">
    <location>
        <position position="21"/>
    </location>
    <ligand>
        <name>Zn(2+)</name>
        <dbReference type="ChEBI" id="CHEBI:29105"/>
    </ligand>
</feature>
<protein>
    <submittedName>
        <fullName evidence="2">DNA-3-methyladenine glycosylase</fullName>
    </submittedName>
</protein>
<feature type="binding site" evidence="1">
    <location>
        <position position="7"/>
    </location>
    <ligand>
        <name>Zn(2+)</name>
        <dbReference type="ChEBI" id="CHEBI:29105"/>
    </ligand>
</feature>
<sequence>MEVKSRCFGNKQGQEIYAEYHDNEWGVPKHDDRELFELLILEGAQAGLNWETILKKRQGYRQAFYNFDPIKVARMSDSELESLRSNPGVIRNKLKIYSARKNAQIFLKIQKEFASFSNYLWSFVSHKPIKNSWQSHKDVPTSTAISERISKDLKKRGMSFVGPIIIYAYMQAAGLVNDHLVSCWCYSYSN</sequence>
<dbReference type="AlphaFoldDB" id="A0A1L4BRP7"/>
<dbReference type="GO" id="GO:0046872">
    <property type="term" value="F:metal ion binding"/>
    <property type="evidence" value="ECO:0007669"/>
    <property type="project" value="UniProtKB-KW"/>
</dbReference>
<dbReference type="SUPFAM" id="SSF48150">
    <property type="entry name" value="DNA-glycosylase"/>
    <property type="match status" value="1"/>
</dbReference>
<dbReference type="PANTHER" id="PTHR30037">
    <property type="entry name" value="DNA-3-METHYLADENINE GLYCOSYLASE 1"/>
    <property type="match status" value="1"/>
</dbReference>
<name>A0A1L4BRP7_9GAMM</name>
<gene>
    <name evidence="2" type="ORF">F7310_03715</name>
</gene>
<evidence type="ECO:0000313" key="3">
    <source>
        <dbReference type="Proteomes" id="UP000184222"/>
    </source>
</evidence>
<reference evidence="2 3" key="1">
    <citation type="journal article" date="2016" name="Appl. Environ. Microbiol.">
        <title>Whole genome relationships among Francisella bacteria of diverse origin define new species and provide specific regions for detection.</title>
        <authorList>
            <person name="Challacombe J.F."/>
            <person name="Petersen J.M."/>
            <person name="Gallegos-Graves V."/>
            <person name="Hodge D."/>
            <person name="Pillai S."/>
            <person name="Kuske C.R."/>
        </authorList>
    </citation>
    <scope>NUCLEOTIDE SEQUENCE [LARGE SCALE GENOMIC DNA]</scope>
    <source>
        <strain evidence="3">TX07-7310</strain>
    </source>
</reference>
<dbReference type="PANTHER" id="PTHR30037:SF4">
    <property type="entry name" value="DNA-3-METHYLADENINE GLYCOSYLASE I"/>
    <property type="match status" value="1"/>
</dbReference>
<keyword evidence="1" id="KW-0479">Metal-binding</keyword>
<organism evidence="2 3">
    <name type="scientific">Francisella uliginis</name>
    <dbReference type="NCBI Taxonomy" id="573570"/>
    <lineage>
        <taxon>Bacteria</taxon>
        <taxon>Pseudomonadati</taxon>
        <taxon>Pseudomonadota</taxon>
        <taxon>Gammaproteobacteria</taxon>
        <taxon>Thiotrichales</taxon>
        <taxon>Francisellaceae</taxon>
        <taxon>Francisella</taxon>
    </lineage>
</organism>
<dbReference type="GO" id="GO:0008725">
    <property type="term" value="F:DNA-3-methyladenine glycosylase activity"/>
    <property type="evidence" value="ECO:0007669"/>
    <property type="project" value="InterPro"/>
</dbReference>
<keyword evidence="1" id="KW-0862">Zinc</keyword>
<evidence type="ECO:0000256" key="1">
    <source>
        <dbReference type="PIRSR" id="PIRSR605019-1"/>
    </source>
</evidence>
<dbReference type="Proteomes" id="UP000184222">
    <property type="component" value="Chromosome"/>
</dbReference>
<dbReference type="STRING" id="573570.F7310_03715"/>
<dbReference type="EMBL" id="CP016796">
    <property type="protein sequence ID" value="API86511.1"/>
    <property type="molecule type" value="Genomic_DNA"/>
</dbReference>
<accession>A0A1L4BRP7</accession>
<dbReference type="Gene3D" id="1.10.340.30">
    <property type="entry name" value="Hypothetical protein, domain 2"/>
    <property type="match status" value="1"/>
</dbReference>
<dbReference type="KEGG" id="frx:F7310_03715"/>
<proteinExistence type="predicted"/>
<dbReference type="Pfam" id="PF03352">
    <property type="entry name" value="Adenine_glyco"/>
    <property type="match status" value="1"/>
</dbReference>
<feature type="binding site" evidence="1">
    <location>
        <position position="183"/>
    </location>
    <ligand>
        <name>Zn(2+)</name>
        <dbReference type="ChEBI" id="CHEBI:29105"/>
    </ligand>
</feature>
<dbReference type="InterPro" id="IPR005019">
    <property type="entry name" value="Adenine_glyco"/>
</dbReference>
<keyword evidence="3" id="KW-1185">Reference proteome</keyword>
<dbReference type="OrthoDB" id="9807664at2"/>
<dbReference type="GO" id="GO:0006284">
    <property type="term" value="P:base-excision repair"/>
    <property type="evidence" value="ECO:0007669"/>
    <property type="project" value="InterPro"/>
</dbReference>